<comment type="caution">
    <text evidence="4">The sequence shown here is derived from an EMBL/GenBank/DDBJ whole genome shotgun (WGS) entry which is preliminary data.</text>
</comment>
<dbReference type="FunFam" id="3.40.50.720:FF:000084">
    <property type="entry name" value="Short-chain dehydrogenase reductase"/>
    <property type="match status" value="1"/>
</dbReference>
<name>A0A502DY61_9MYCO</name>
<dbReference type="PANTHER" id="PTHR24321">
    <property type="entry name" value="DEHYDROGENASES, SHORT CHAIN"/>
    <property type="match status" value="1"/>
</dbReference>
<dbReference type="AlphaFoldDB" id="A0A502DY61"/>
<dbReference type="PRINTS" id="PR00081">
    <property type="entry name" value="GDHRDH"/>
</dbReference>
<dbReference type="RefSeq" id="WP_140698035.1">
    <property type="nucleotide sequence ID" value="NZ_RCZG01000016.1"/>
</dbReference>
<keyword evidence="2" id="KW-0560">Oxidoreductase</keyword>
<dbReference type="NCBIfam" id="NF009467">
    <property type="entry name" value="PRK12826.1-3"/>
    <property type="match status" value="1"/>
</dbReference>
<dbReference type="InterPro" id="IPR023985">
    <property type="entry name" value="SDR_subfam_1"/>
</dbReference>
<accession>A0A502DY61</accession>
<dbReference type="PRINTS" id="PR00080">
    <property type="entry name" value="SDRFAMILY"/>
</dbReference>
<dbReference type="PROSITE" id="PS00061">
    <property type="entry name" value="ADH_SHORT"/>
    <property type="match status" value="1"/>
</dbReference>
<dbReference type="NCBIfam" id="TIGR03971">
    <property type="entry name" value="SDR_subfam_1"/>
    <property type="match status" value="1"/>
</dbReference>
<dbReference type="SUPFAM" id="SSF51735">
    <property type="entry name" value="NAD(P)-binding Rossmann-fold domains"/>
    <property type="match status" value="1"/>
</dbReference>
<protein>
    <submittedName>
        <fullName evidence="4">NAD(P)-dependent oxidoreductase</fullName>
    </submittedName>
</protein>
<dbReference type="Pfam" id="PF13561">
    <property type="entry name" value="adh_short_C2"/>
    <property type="match status" value="1"/>
</dbReference>
<dbReference type="InterPro" id="IPR020904">
    <property type="entry name" value="Sc_DH/Rdtase_CS"/>
</dbReference>
<comment type="similarity">
    <text evidence="1">Belongs to the short-chain dehydrogenases/reductases (SDR) family.</text>
</comment>
<evidence type="ECO:0000313" key="5">
    <source>
        <dbReference type="Proteomes" id="UP000320095"/>
    </source>
</evidence>
<evidence type="ECO:0000256" key="1">
    <source>
        <dbReference type="ARBA" id="ARBA00006484"/>
    </source>
</evidence>
<keyword evidence="3" id="KW-0520">NAD</keyword>
<dbReference type="CDD" id="cd05233">
    <property type="entry name" value="SDR_c"/>
    <property type="match status" value="1"/>
</dbReference>
<evidence type="ECO:0000313" key="4">
    <source>
        <dbReference type="EMBL" id="TPG29619.1"/>
    </source>
</evidence>
<dbReference type="Proteomes" id="UP000320095">
    <property type="component" value="Unassembled WGS sequence"/>
</dbReference>
<dbReference type="GO" id="GO:0016491">
    <property type="term" value="F:oxidoreductase activity"/>
    <property type="evidence" value="ECO:0007669"/>
    <property type="project" value="UniProtKB-KW"/>
</dbReference>
<dbReference type="InterPro" id="IPR002347">
    <property type="entry name" value="SDR_fam"/>
</dbReference>
<dbReference type="PANTHER" id="PTHR24321:SF8">
    <property type="entry name" value="ESTRADIOL 17-BETA-DEHYDROGENASE 8-RELATED"/>
    <property type="match status" value="1"/>
</dbReference>
<organism evidence="4 5">
    <name type="scientific">Mycolicibacterium hodleri</name>
    <dbReference type="NCBI Taxonomy" id="49897"/>
    <lineage>
        <taxon>Bacteria</taxon>
        <taxon>Bacillati</taxon>
        <taxon>Actinomycetota</taxon>
        <taxon>Actinomycetes</taxon>
        <taxon>Mycobacteriales</taxon>
        <taxon>Mycobacteriaceae</taxon>
        <taxon>Mycolicibacterium</taxon>
    </lineage>
</organism>
<dbReference type="InterPro" id="IPR036291">
    <property type="entry name" value="NAD(P)-bd_dom_sf"/>
</dbReference>
<proteinExistence type="inferred from homology"/>
<dbReference type="EMBL" id="RCZG01000016">
    <property type="protein sequence ID" value="TPG29619.1"/>
    <property type="molecule type" value="Genomic_DNA"/>
</dbReference>
<dbReference type="Gene3D" id="3.40.50.720">
    <property type="entry name" value="NAD(P)-binding Rossmann-like Domain"/>
    <property type="match status" value="1"/>
</dbReference>
<evidence type="ECO:0000256" key="2">
    <source>
        <dbReference type="ARBA" id="ARBA00023002"/>
    </source>
</evidence>
<dbReference type="OrthoDB" id="5173603at2"/>
<sequence>MDRVKGKVAFITGVGRGQGRSHAVRMAEEGADIIGIDVLCDIESVPYAMANSDDLDETAALIERTGQRAILTRADVRDRDAVSQAVSSGIEQLGRLDIVVANAGVAQGGAPLWMISSQEWRDIIDVNLTGVFNTLAATVPAIQASGNGGSIIVTASGAGLRSVQNLAAYNASKHGAIGLAQTLANELANQNIRVNAVCPGVVGTPMVTANEPMFKVFRPDLENPTLDDCIEIYQAIGPMGHPWVDPEDISNAVLFLASDEARYVTGIVMPVDQGSTNRVG</sequence>
<keyword evidence="5" id="KW-1185">Reference proteome</keyword>
<evidence type="ECO:0000256" key="3">
    <source>
        <dbReference type="ARBA" id="ARBA00023027"/>
    </source>
</evidence>
<gene>
    <name evidence="4" type="ORF">EAH80_26400</name>
</gene>
<reference evidence="4 5" key="1">
    <citation type="journal article" date="2019" name="Environ. Microbiol.">
        <title>Species interactions and distinct microbial communities in high Arctic permafrost affected cryosols are associated with the CH4 and CO2 gas fluxes.</title>
        <authorList>
            <person name="Altshuler I."/>
            <person name="Hamel J."/>
            <person name="Turney S."/>
            <person name="Magnuson E."/>
            <person name="Levesque R."/>
            <person name="Greer C."/>
            <person name="Whyte L.G."/>
        </authorList>
    </citation>
    <scope>NUCLEOTIDE SEQUENCE [LARGE SCALE GENOMIC DNA]</scope>
    <source>
        <strain evidence="4 5">S5.20</strain>
    </source>
</reference>